<dbReference type="PANTHER" id="PTHR40980:SF3">
    <property type="entry name" value="TONB-DEPENDENT RECEPTOR-LIKE BETA-BARREL DOMAIN-CONTAINING PROTEIN"/>
    <property type="match status" value="1"/>
</dbReference>
<proteinExistence type="predicted"/>
<evidence type="ECO:0000313" key="6">
    <source>
        <dbReference type="Proteomes" id="UP000788426"/>
    </source>
</evidence>
<dbReference type="EMBL" id="JAHXCT010000004">
    <property type="protein sequence ID" value="MBW4769565.1"/>
    <property type="molecule type" value="Genomic_DNA"/>
</dbReference>
<dbReference type="Pfam" id="PF14905">
    <property type="entry name" value="OMP_b-brl_3"/>
    <property type="match status" value="1"/>
</dbReference>
<keyword evidence="5" id="KW-0675">Receptor</keyword>
<evidence type="ECO:0000256" key="2">
    <source>
        <dbReference type="SAM" id="SignalP"/>
    </source>
</evidence>
<evidence type="ECO:0000259" key="3">
    <source>
        <dbReference type="Pfam" id="PF07715"/>
    </source>
</evidence>
<protein>
    <submittedName>
        <fullName evidence="5">TonB-dependent receptor</fullName>
    </submittedName>
</protein>
<sequence length="825" mass="91461">MKTKSTLLFFGLLFGSVNSYAQTSTIKGMVVDSLTSQGEPYVTIRVYKERKSDKPLAMWVTNIDGTFAHTVNGQGNFFISFSSMGRKDIIRNVQLSATGGEIDLGKLLIQDNAKQLKGVEVVAQKPLVKMETDKMAYDVQADNDSKASTVLDMLRKVPMVIVDGQDNITVNGQSSFKVYVDGKPSVMFSSNPSQVFKAMPASMVKSIEVITNPGAKYDAEGVGGVLNIVMNASANSKMNKNGYNGNVSLTAAAIGLRLSSFISGQQGKFSYSANIMNNRGRVKGVETEMERIASDGSRMIYNQTGSTRMPFTMANVSLGYEIDSVSNVSATLGITQFEMNNDGHPTTTFTGGSYGTGFSYGNAMTMKNVNNSYNGSLDYQRFLNKSRTSSITLSYLFTTSPARSENRRIYDPVSALVTIPLADLYSEAKTRGTEHTLQVDYITPLSKIQQLNTGVKYINRRSTSDSRFYDIVGSVEQYDPAKSVNYKNLQSVLAEYAEYKVTSKNVSAKAGLRYEHTWESVDFVLGSGSDFKKNYGNLVPSASVTYNLSPTKNIGVNYGMRITRPGITYLNPYVDRSNPTIISYGNSDLEVEKTHNINLVYNTFSRKFMANFTLGTMFANNKIEEYSFMQSGILNRTYGNIVQSKSFNFNTFMNYSLSKKTRIMLNLTLEYADLKSAQLNQHNSGWMATAYLGLQQTLPWDLKWNVNLTGSTTRYTLQGYQTGNNMLISTLSKSLFNDKLSLSLLYLAPLTGKLKIDQYSKGHDFETTTRIRIPLQNLMFTVSWNFGNTKKTFQQRSSKITNDFQEREDSNSQVPGLGAGSGKGM</sequence>
<feature type="domain" description="TonB-dependent receptor plug" evidence="3">
    <location>
        <begin position="140"/>
        <end position="225"/>
    </location>
</feature>
<evidence type="ECO:0000259" key="4">
    <source>
        <dbReference type="Pfam" id="PF14905"/>
    </source>
</evidence>
<feature type="region of interest" description="Disordered" evidence="1">
    <location>
        <begin position="797"/>
        <end position="825"/>
    </location>
</feature>
<evidence type="ECO:0000313" key="5">
    <source>
        <dbReference type="EMBL" id="MBW4769565.1"/>
    </source>
</evidence>
<gene>
    <name evidence="5" type="ORF">KZO38_07290</name>
</gene>
<evidence type="ECO:0000256" key="1">
    <source>
        <dbReference type="SAM" id="MobiDB-lite"/>
    </source>
</evidence>
<keyword evidence="6" id="KW-1185">Reference proteome</keyword>
<name>A0ABS6YDC1_9BACT</name>
<dbReference type="RefSeq" id="WP_219481479.1">
    <property type="nucleotide sequence ID" value="NZ_JAHXCT010000004.1"/>
</dbReference>
<dbReference type="InterPro" id="IPR041700">
    <property type="entry name" value="OMP_b-brl_3"/>
</dbReference>
<keyword evidence="2" id="KW-0732">Signal</keyword>
<reference evidence="5 6" key="1">
    <citation type="submission" date="2021-07" db="EMBL/GenBank/DDBJ databases">
        <title>Genomic diversity and antimicrobial resistance of Prevotella spp. isolated from chronic lung disease airways.</title>
        <authorList>
            <person name="Webb K.A."/>
            <person name="Olagoke O.S."/>
            <person name="Baird T."/>
            <person name="Neill J."/>
            <person name="Pham A."/>
            <person name="Wells T.J."/>
            <person name="Ramsay K.A."/>
            <person name="Bell S.C."/>
            <person name="Sarovich D.S."/>
            <person name="Price E.P."/>
        </authorList>
    </citation>
    <scope>NUCLEOTIDE SEQUENCE [LARGE SCALE GENOMIC DNA]</scope>
    <source>
        <strain evidence="5 6">SCHI0011.S.12</strain>
    </source>
</reference>
<feature type="chain" id="PRO_5045050132" evidence="2">
    <location>
        <begin position="22"/>
        <end position="825"/>
    </location>
</feature>
<dbReference type="InterPro" id="IPR012910">
    <property type="entry name" value="Plug_dom"/>
</dbReference>
<comment type="caution">
    <text evidence="5">The sequence shown here is derived from an EMBL/GenBank/DDBJ whole genome shotgun (WGS) entry which is preliminary data.</text>
</comment>
<feature type="domain" description="Outer membrane protein beta-barrel" evidence="4">
    <location>
        <begin position="389"/>
        <end position="784"/>
    </location>
</feature>
<accession>A0ABS6YDC1</accession>
<feature type="signal peptide" evidence="2">
    <location>
        <begin position="1"/>
        <end position="21"/>
    </location>
</feature>
<dbReference type="Pfam" id="PF07715">
    <property type="entry name" value="Plug"/>
    <property type="match status" value="1"/>
</dbReference>
<organism evidence="5 6">
    <name type="scientific">Hoylesella nanceiensis</name>
    <dbReference type="NCBI Taxonomy" id="425941"/>
    <lineage>
        <taxon>Bacteria</taxon>
        <taxon>Pseudomonadati</taxon>
        <taxon>Bacteroidota</taxon>
        <taxon>Bacteroidia</taxon>
        <taxon>Bacteroidales</taxon>
        <taxon>Prevotellaceae</taxon>
        <taxon>Hoylesella</taxon>
    </lineage>
</organism>
<dbReference type="PANTHER" id="PTHR40980">
    <property type="entry name" value="PLUG DOMAIN-CONTAINING PROTEIN"/>
    <property type="match status" value="1"/>
</dbReference>
<dbReference type="Proteomes" id="UP000788426">
    <property type="component" value="Unassembled WGS sequence"/>
</dbReference>